<keyword evidence="3" id="KW-1185">Reference proteome</keyword>
<evidence type="ECO:0000313" key="2">
    <source>
        <dbReference type="EMBL" id="EPE03838.1"/>
    </source>
</evidence>
<evidence type="ECO:0000313" key="3">
    <source>
        <dbReference type="Proteomes" id="UP000016923"/>
    </source>
</evidence>
<dbReference type="Proteomes" id="UP000016923">
    <property type="component" value="Unassembled WGS sequence"/>
</dbReference>
<feature type="region of interest" description="Disordered" evidence="1">
    <location>
        <begin position="203"/>
        <end position="271"/>
    </location>
</feature>
<feature type="region of interest" description="Disordered" evidence="1">
    <location>
        <begin position="1"/>
        <end position="23"/>
    </location>
</feature>
<gene>
    <name evidence="2" type="ORF">F503_01728</name>
</gene>
<organism evidence="2 3">
    <name type="scientific">Ophiostoma piceae (strain UAMH 11346)</name>
    <name type="common">Sap stain fungus</name>
    <dbReference type="NCBI Taxonomy" id="1262450"/>
    <lineage>
        <taxon>Eukaryota</taxon>
        <taxon>Fungi</taxon>
        <taxon>Dikarya</taxon>
        <taxon>Ascomycota</taxon>
        <taxon>Pezizomycotina</taxon>
        <taxon>Sordariomycetes</taxon>
        <taxon>Sordariomycetidae</taxon>
        <taxon>Ophiostomatales</taxon>
        <taxon>Ophiostomataceae</taxon>
        <taxon>Ophiostoma</taxon>
    </lineage>
</organism>
<evidence type="ECO:0000256" key="1">
    <source>
        <dbReference type="SAM" id="MobiDB-lite"/>
    </source>
</evidence>
<dbReference type="VEuPathDB" id="FungiDB:F503_01728"/>
<dbReference type="EMBL" id="KE148164">
    <property type="protein sequence ID" value="EPE03838.1"/>
    <property type="molecule type" value="Genomic_DNA"/>
</dbReference>
<name>S3CC34_OPHP1</name>
<dbReference type="AlphaFoldDB" id="S3CC34"/>
<dbReference type="eggNOG" id="ENOG502RQUF">
    <property type="taxonomic scope" value="Eukaryota"/>
</dbReference>
<protein>
    <submittedName>
        <fullName evidence="2">Uncharacterized protein</fullName>
    </submittedName>
</protein>
<dbReference type="OrthoDB" id="10286427at2759"/>
<dbReference type="HOGENOM" id="CLU_1027117_0_0_1"/>
<feature type="compositionally biased region" description="Basic and acidic residues" evidence="1">
    <location>
        <begin position="219"/>
        <end position="230"/>
    </location>
</feature>
<accession>S3CC34</accession>
<reference evidence="2 3" key="1">
    <citation type="journal article" date="2013" name="BMC Genomics">
        <title>The genome and transcriptome of the pine saprophyte Ophiostoma piceae, and a comparison with the bark beetle-associated pine pathogen Grosmannia clavigera.</title>
        <authorList>
            <person name="Haridas S."/>
            <person name="Wang Y."/>
            <person name="Lim L."/>
            <person name="Massoumi Alamouti S."/>
            <person name="Jackman S."/>
            <person name="Docking R."/>
            <person name="Robertson G."/>
            <person name="Birol I."/>
            <person name="Bohlmann J."/>
            <person name="Breuil C."/>
        </authorList>
    </citation>
    <scope>NUCLEOTIDE SEQUENCE [LARGE SCALE GENOMIC DNA]</scope>
    <source>
        <strain evidence="2 3">UAMH 11346</strain>
    </source>
</reference>
<proteinExistence type="predicted"/>
<feature type="compositionally biased region" description="Polar residues" evidence="1">
    <location>
        <begin position="247"/>
        <end position="256"/>
    </location>
</feature>
<sequence length="271" mass="30245">MICSAFSRGPCHGRSRSTNTCSNIPKTYDSSDDEAGIWTGNYNGNNTYMYHRTPDATNPSTPRYAPSLPMTPKSATSKSITGFHVRRRYHNQTRDDLAGRRRSANADILESLGLPSMVSFQDMKTLQDGLSEEDILGRHKSHRRQSSRRVSVCLSTYNDCFRGAATIVGDNAAQVTMRASQSLSSVARWTRKVTPPSIHLRLQKKHNHDQVPSATVGSDADKEGKDDTVMRGKHLHSSASKADRKNQSFLPNQWIRQRSAYAEETADEKTL</sequence>